<dbReference type="Pfam" id="PF04471">
    <property type="entry name" value="Mrr_cat"/>
    <property type="match status" value="1"/>
</dbReference>
<gene>
    <name evidence="2" type="ORF">EK417_01420</name>
</gene>
<dbReference type="Gene3D" id="3.40.1350.10">
    <property type="match status" value="1"/>
</dbReference>
<feature type="domain" description="Restriction endonuclease type IV Mrr" evidence="1">
    <location>
        <begin position="37"/>
        <end position="120"/>
    </location>
</feature>
<evidence type="ECO:0000313" key="3">
    <source>
        <dbReference type="Proteomes" id="UP000306038"/>
    </source>
</evidence>
<reference evidence="2 3" key="1">
    <citation type="submission" date="2019-01" db="EMBL/GenBank/DDBJ databases">
        <authorList>
            <person name="B I."/>
            <person name="Ch S."/>
            <person name="Ch V.R."/>
        </authorList>
    </citation>
    <scope>NUCLEOTIDE SEQUENCE [LARGE SCALE GENOMIC DNA]</scope>
    <source>
        <strain evidence="2 3">JC507</strain>
    </source>
</reference>
<evidence type="ECO:0000313" key="2">
    <source>
        <dbReference type="EMBL" id="THV63066.1"/>
    </source>
</evidence>
<sequence length="314" mass="36208">MAKDGKNLEKLVRIVEEVYKTNPNTKVHSNYKIPNESGNKREIDVLIESTINNFEIKIAIECKEYKAKVSVEKIEAFNSKCQRIPSINKKIFVSQIGFQKDAIDAAKNFGISLYTFDDIQSNASDILFPISRIKPVFLGFELLDIYCEENPRLSEIRIKSVQELQLISASGKKLVLYDLLEEAVKPNWKYVSGQAFNNWLKDNTPQHKIQFAVNCEGIFFEYEDEKITINQFICNAKINFEFISPEIQTKEYRNFSNGEIKAQTVSFFDGEHSGSIVIDDVNKVHFFDTSNNKIKELKLLAKYDKNTDTFETFD</sequence>
<comment type="caution">
    <text evidence="2">The sequence shown here is derived from an EMBL/GenBank/DDBJ whole genome shotgun (WGS) entry which is preliminary data.</text>
</comment>
<dbReference type="InterPro" id="IPR007560">
    <property type="entry name" value="Restrct_endonuc_IV_Mrr"/>
</dbReference>
<dbReference type="InterPro" id="IPR011335">
    <property type="entry name" value="Restrct_endonuc-II-like"/>
</dbReference>
<dbReference type="Proteomes" id="UP000306038">
    <property type="component" value="Unassembled WGS sequence"/>
</dbReference>
<dbReference type="SUPFAM" id="SSF52980">
    <property type="entry name" value="Restriction endonuclease-like"/>
    <property type="match status" value="1"/>
</dbReference>
<dbReference type="EMBL" id="SDLV01000003">
    <property type="protein sequence ID" value="THV63066.1"/>
    <property type="molecule type" value="Genomic_DNA"/>
</dbReference>
<dbReference type="RefSeq" id="WP_136521123.1">
    <property type="nucleotide sequence ID" value="NZ_SDLV01000003.1"/>
</dbReference>
<protein>
    <recommendedName>
        <fullName evidence="1">Restriction endonuclease type IV Mrr domain-containing protein</fullName>
    </recommendedName>
</protein>
<keyword evidence="3" id="KW-1185">Reference proteome</keyword>
<accession>A0ABY2RBT7</accession>
<organism evidence="2 3">
    <name type="scientific">Chryseobacterium candidae</name>
    <dbReference type="NCBI Taxonomy" id="1978493"/>
    <lineage>
        <taxon>Bacteria</taxon>
        <taxon>Pseudomonadati</taxon>
        <taxon>Bacteroidota</taxon>
        <taxon>Flavobacteriia</taxon>
        <taxon>Flavobacteriales</taxon>
        <taxon>Weeksellaceae</taxon>
        <taxon>Chryseobacterium group</taxon>
        <taxon>Chryseobacterium</taxon>
    </lineage>
</organism>
<evidence type="ECO:0000259" key="1">
    <source>
        <dbReference type="Pfam" id="PF04471"/>
    </source>
</evidence>
<dbReference type="InterPro" id="IPR011856">
    <property type="entry name" value="tRNA_endonuc-like_dom_sf"/>
</dbReference>
<name>A0ABY2RBT7_9FLAO</name>
<proteinExistence type="predicted"/>